<feature type="transmembrane region" description="Helical" evidence="1">
    <location>
        <begin position="6"/>
        <end position="23"/>
    </location>
</feature>
<comment type="caution">
    <text evidence="2">The sequence shown here is derived from an EMBL/GenBank/DDBJ whole genome shotgun (WGS) entry which is preliminary data.</text>
</comment>
<protein>
    <submittedName>
        <fullName evidence="2">Uncharacterized protein</fullName>
    </submittedName>
</protein>
<sequence length="84" mass="9738">MPSLPVMFILGAVILVLMIAGLLQTRRRVFFEGRELKTCNVSSSHYCTGCGWTMDEEYRQNIQNREYPIRLSNTVELIEIIQDE</sequence>
<reference evidence="2" key="2">
    <citation type="submission" date="2020-11" db="EMBL/GenBank/DDBJ databases">
        <authorList>
            <person name="McCartney M.A."/>
            <person name="Auch B."/>
            <person name="Kono T."/>
            <person name="Mallez S."/>
            <person name="Becker A."/>
            <person name="Gohl D.M."/>
            <person name="Silverstein K.A.T."/>
            <person name="Koren S."/>
            <person name="Bechman K.B."/>
            <person name="Herman A."/>
            <person name="Abrahante J.E."/>
            <person name="Garbe J."/>
        </authorList>
    </citation>
    <scope>NUCLEOTIDE SEQUENCE</scope>
    <source>
        <strain evidence="2">Duluth1</strain>
        <tissue evidence="2">Whole animal</tissue>
    </source>
</reference>
<keyword evidence="3" id="KW-1185">Reference proteome</keyword>
<evidence type="ECO:0000313" key="3">
    <source>
        <dbReference type="Proteomes" id="UP000828390"/>
    </source>
</evidence>
<organism evidence="2 3">
    <name type="scientific">Dreissena polymorpha</name>
    <name type="common">Zebra mussel</name>
    <name type="synonym">Mytilus polymorpha</name>
    <dbReference type="NCBI Taxonomy" id="45954"/>
    <lineage>
        <taxon>Eukaryota</taxon>
        <taxon>Metazoa</taxon>
        <taxon>Spiralia</taxon>
        <taxon>Lophotrochozoa</taxon>
        <taxon>Mollusca</taxon>
        <taxon>Bivalvia</taxon>
        <taxon>Autobranchia</taxon>
        <taxon>Heteroconchia</taxon>
        <taxon>Euheterodonta</taxon>
        <taxon>Imparidentia</taxon>
        <taxon>Neoheterodontei</taxon>
        <taxon>Myida</taxon>
        <taxon>Dreissenoidea</taxon>
        <taxon>Dreissenidae</taxon>
        <taxon>Dreissena</taxon>
    </lineage>
</organism>
<evidence type="ECO:0000313" key="2">
    <source>
        <dbReference type="EMBL" id="KAH3726871.1"/>
    </source>
</evidence>
<dbReference type="EMBL" id="JAIWYP010000012">
    <property type="protein sequence ID" value="KAH3726871.1"/>
    <property type="molecule type" value="Genomic_DNA"/>
</dbReference>
<proteinExistence type="predicted"/>
<reference evidence="2" key="1">
    <citation type="journal article" date="2019" name="bioRxiv">
        <title>The Genome of the Zebra Mussel, Dreissena polymorpha: A Resource for Invasive Species Research.</title>
        <authorList>
            <person name="McCartney M.A."/>
            <person name="Auch B."/>
            <person name="Kono T."/>
            <person name="Mallez S."/>
            <person name="Zhang Y."/>
            <person name="Obille A."/>
            <person name="Becker A."/>
            <person name="Abrahante J.E."/>
            <person name="Garbe J."/>
            <person name="Badalamenti J.P."/>
            <person name="Herman A."/>
            <person name="Mangelson H."/>
            <person name="Liachko I."/>
            <person name="Sullivan S."/>
            <person name="Sone E.D."/>
            <person name="Koren S."/>
            <person name="Silverstein K.A.T."/>
            <person name="Beckman K.B."/>
            <person name="Gohl D.M."/>
        </authorList>
    </citation>
    <scope>NUCLEOTIDE SEQUENCE</scope>
    <source>
        <strain evidence="2">Duluth1</strain>
        <tissue evidence="2">Whole animal</tissue>
    </source>
</reference>
<keyword evidence="1" id="KW-0472">Membrane</keyword>
<dbReference type="Proteomes" id="UP000828390">
    <property type="component" value="Unassembled WGS sequence"/>
</dbReference>
<dbReference type="AlphaFoldDB" id="A0A9D4CLF7"/>
<keyword evidence="1" id="KW-0812">Transmembrane</keyword>
<gene>
    <name evidence="2" type="ORF">DPMN_052746</name>
</gene>
<evidence type="ECO:0000256" key="1">
    <source>
        <dbReference type="SAM" id="Phobius"/>
    </source>
</evidence>
<keyword evidence="1" id="KW-1133">Transmembrane helix</keyword>
<name>A0A9D4CLF7_DREPO</name>
<accession>A0A9D4CLF7</accession>